<evidence type="ECO:0000256" key="15">
    <source>
        <dbReference type="ARBA" id="ARBA00022949"/>
    </source>
</evidence>
<evidence type="ECO:0000256" key="5">
    <source>
        <dbReference type="ARBA" id="ARBA00004601"/>
    </source>
</evidence>
<dbReference type="FunFam" id="4.10.900.10:FF:000001">
    <property type="entry name" value="Cadherin 2"/>
    <property type="match status" value="1"/>
</dbReference>
<keyword evidence="11" id="KW-0677">Repeat</keyword>
<dbReference type="InterPro" id="IPR027397">
    <property type="entry name" value="Catenin-bd_sf"/>
</dbReference>
<evidence type="ECO:0000256" key="22">
    <source>
        <dbReference type="RuleBase" id="RU003318"/>
    </source>
</evidence>
<name>A0A7J5YYV1_DISMA</name>
<dbReference type="PANTHER" id="PTHR24027:SF319">
    <property type="entry name" value="CADHERIN-1"/>
    <property type="match status" value="1"/>
</dbReference>
<keyword evidence="15" id="KW-0965">Cell junction</keyword>
<dbReference type="Gene3D" id="2.60.40.60">
    <property type="entry name" value="Cadherins"/>
    <property type="match status" value="4"/>
</dbReference>
<dbReference type="GO" id="GO:0016342">
    <property type="term" value="C:catenin complex"/>
    <property type="evidence" value="ECO:0007669"/>
    <property type="project" value="TreeGrafter"/>
</dbReference>
<dbReference type="Pfam" id="PF01049">
    <property type="entry name" value="CADH_Y-type_LIR"/>
    <property type="match status" value="1"/>
</dbReference>
<keyword evidence="7" id="KW-0963">Cytoplasm</keyword>
<keyword evidence="6" id="KW-1003">Cell membrane</keyword>
<evidence type="ECO:0000256" key="4">
    <source>
        <dbReference type="ARBA" id="ARBA00004536"/>
    </source>
</evidence>
<keyword evidence="12" id="KW-0967">Endosome</keyword>
<dbReference type="SUPFAM" id="SSF49313">
    <property type="entry name" value="Cadherin-like"/>
    <property type="match status" value="3"/>
</dbReference>
<keyword evidence="19" id="KW-0325">Glycoprotein</keyword>
<keyword evidence="16" id="KW-1133">Transmembrane helix</keyword>
<dbReference type="FunFam" id="2.60.40.60:FF:000095">
    <property type="entry name" value="Cadherin 13"/>
    <property type="match status" value="1"/>
</dbReference>
<feature type="chain" id="PRO_5029910639" description="Cadherin-1" evidence="24">
    <location>
        <begin position="25"/>
        <end position="690"/>
    </location>
</feature>
<evidence type="ECO:0000256" key="18">
    <source>
        <dbReference type="ARBA" id="ARBA00023136"/>
    </source>
</evidence>
<dbReference type="SMART" id="SM00112">
    <property type="entry name" value="CA"/>
    <property type="match status" value="3"/>
</dbReference>
<evidence type="ECO:0000256" key="7">
    <source>
        <dbReference type="ARBA" id="ARBA00022490"/>
    </source>
</evidence>
<keyword evidence="18" id="KW-0472">Membrane</keyword>
<keyword evidence="13 21" id="KW-0106">Calcium</keyword>
<feature type="signal peptide" evidence="24">
    <location>
        <begin position="1"/>
        <end position="24"/>
    </location>
</feature>
<organism evidence="26 27">
    <name type="scientific">Dissostichus mawsoni</name>
    <name type="common">Antarctic cod</name>
    <dbReference type="NCBI Taxonomy" id="36200"/>
    <lineage>
        <taxon>Eukaryota</taxon>
        <taxon>Metazoa</taxon>
        <taxon>Chordata</taxon>
        <taxon>Craniata</taxon>
        <taxon>Vertebrata</taxon>
        <taxon>Euteleostomi</taxon>
        <taxon>Actinopterygii</taxon>
        <taxon>Neopterygii</taxon>
        <taxon>Teleostei</taxon>
        <taxon>Neoteleostei</taxon>
        <taxon>Acanthomorphata</taxon>
        <taxon>Eupercaria</taxon>
        <taxon>Perciformes</taxon>
        <taxon>Notothenioidei</taxon>
        <taxon>Nototheniidae</taxon>
        <taxon>Dissostichus</taxon>
    </lineage>
</organism>
<dbReference type="Gene3D" id="4.10.900.10">
    <property type="entry name" value="TCF3-CBD (Catenin binding domain)"/>
    <property type="match status" value="1"/>
</dbReference>
<evidence type="ECO:0000313" key="26">
    <source>
        <dbReference type="EMBL" id="KAF3854725.1"/>
    </source>
</evidence>
<dbReference type="GO" id="GO:0042074">
    <property type="term" value="P:cell migration involved in gastrulation"/>
    <property type="evidence" value="ECO:0007669"/>
    <property type="project" value="UniProtKB-ARBA"/>
</dbReference>
<evidence type="ECO:0000256" key="17">
    <source>
        <dbReference type="ARBA" id="ARBA00023034"/>
    </source>
</evidence>
<evidence type="ECO:0000256" key="12">
    <source>
        <dbReference type="ARBA" id="ARBA00022753"/>
    </source>
</evidence>
<sequence>MTNTRDLSLLFLLCQVQCFAFLAAAEMSPCCLNNRINSSNNEITRSTKLENNSELVLEQLPTIQFARVSGCLKRKKREWVIPAIHFPENERGSYPKLMVKIKSNNDEKVAITYRITGPGADHPPRAHYLFIPKHNDCYECKWCVLQLWAHALNEGVKAEEPMELIIHVIDQNDNAPAFTQNPFYGRVSESANTGESVIKVVAVDKDDPQTNNAMVRYSIKAQMPTEDMFAINPVSGVIRVKAGVLDRETQREYKLLIQAADMEGEGLRTTCTVIITVTDSNDNAPQFTVTSLSTSVPENEAGVEVIRLKATDKDELGSPNANTIYSIIKGNERGDFNITTGSRILLFLFKCRILHPSFLISILSKELDFESVPVFTLLVVTNEVLFSGPVSTSTATVTVAVVDKNEPPVFRPAEIYVSISEDEKTGSSVADLKAKDEDTARKQSVRYKLHHDTARWLSIDKDSGSVKVKSKMDRESHYVTDSKYTVLVLAYDNDTVPATGTGTLVVTLLDVNDHRPVIKQRRANSVAALAPKRDLPPGDYSVLMRIYDVGMIYQDSTLDVDEYDLSQLHRGLDDRPEVFCSDVFPAVQRPPSYRIQLHDNEEIFHLIEDNVHAADSDPTAPPYDSLLVFDYEGVGSDAGSLSSVNSSDSDEEQDFQSLSLWGPPFSMLADLYTGGVDDDTETLPGVTEWV</sequence>
<evidence type="ECO:0000256" key="9">
    <source>
        <dbReference type="ARBA" id="ARBA00022723"/>
    </source>
</evidence>
<dbReference type="InterPro" id="IPR020894">
    <property type="entry name" value="Cadherin_CS"/>
</dbReference>
<dbReference type="PROSITE" id="PS00232">
    <property type="entry name" value="CADHERIN_1"/>
    <property type="match status" value="2"/>
</dbReference>
<dbReference type="InterPro" id="IPR002126">
    <property type="entry name" value="Cadherin-like_dom"/>
</dbReference>
<keyword evidence="8 22" id="KW-0812">Transmembrane</keyword>
<dbReference type="PROSITE" id="PS50268">
    <property type="entry name" value="CADHERIN_2"/>
    <property type="match status" value="3"/>
</dbReference>
<dbReference type="GO" id="GO:0000902">
    <property type="term" value="P:cell morphogenesis"/>
    <property type="evidence" value="ECO:0007669"/>
    <property type="project" value="TreeGrafter"/>
</dbReference>
<dbReference type="Proteomes" id="UP000518266">
    <property type="component" value="Unassembled WGS sequence"/>
</dbReference>
<comment type="function">
    <text evidence="23">Cadherins are calcium-dependent cell adhesion proteins.</text>
</comment>
<dbReference type="GO" id="GO:0005912">
    <property type="term" value="C:adherens junction"/>
    <property type="evidence" value="ECO:0007669"/>
    <property type="project" value="UniProtKB-SubCell"/>
</dbReference>
<evidence type="ECO:0000256" key="10">
    <source>
        <dbReference type="ARBA" id="ARBA00022729"/>
    </source>
</evidence>
<evidence type="ECO:0000256" key="14">
    <source>
        <dbReference type="ARBA" id="ARBA00022889"/>
    </source>
</evidence>
<evidence type="ECO:0000256" key="23">
    <source>
        <dbReference type="RuleBase" id="RU004357"/>
    </source>
</evidence>
<evidence type="ECO:0000256" key="1">
    <source>
        <dbReference type="ARBA" id="ARBA00004177"/>
    </source>
</evidence>
<evidence type="ECO:0000256" key="3">
    <source>
        <dbReference type="ARBA" id="ARBA00004496"/>
    </source>
</evidence>
<keyword evidence="27" id="KW-1185">Reference proteome</keyword>
<gene>
    <name evidence="26" type="ORF">F7725_022780</name>
</gene>
<dbReference type="InterPro" id="IPR039808">
    <property type="entry name" value="Cadherin"/>
</dbReference>
<comment type="caution">
    <text evidence="26">The sequence shown here is derived from an EMBL/GenBank/DDBJ whole genome shotgun (WGS) entry which is preliminary data.</text>
</comment>
<feature type="domain" description="Cadherin" evidence="25">
    <location>
        <begin position="179"/>
        <end position="287"/>
    </location>
</feature>
<keyword evidence="14 22" id="KW-0130">Cell adhesion</keyword>
<keyword evidence="10 24" id="KW-0732">Signal</keyword>
<dbReference type="FunFam" id="2.60.40.60:FF:000011">
    <property type="entry name" value="Cadherin 1"/>
    <property type="match status" value="1"/>
</dbReference>
<dbReference type="GO" id="GO:0016339">
    <property type="term" value="P:calcium-dependent cell-cell adhesion via plasma membrane cell adhesion molecules"/>
    <property type="evidence" value="ECO:0007669"/>
    <property type="project" value="TreeGrafter"/>
</dbReference>
<dbReference type="Pfam" id="PF00028">
    <property type="entry name" value="Cadherin"/>
    <property type="match status" value="3"/>
</dbReference>
<feature type="domain" description="Cadherin" evidence="25">
    <location>
        <begin position="411"/>
        <end position="518"/>
    </location>
</feature>
<dbReference type="GO" id="GO:0005768">
    <property type="term" value="C:endosome"/>
    <property type="evidence" value="ECO:0007669"/>
    <property type="project" value="UniProtKB-SubCell"/>
</dbReference>
<keyword evidence="17" id="KW-0333">Golgi apparatus</keyword>
<evidence type="ECO:0000256" key="2">
    <source>
        <dbReference type="ARBA" id="ARBA00004251"/>
    </source>
</evidence>
<dbReference type="AlphaFoldDB" id="A0A7J5YYV1"/>
<evidence type="ECO:0000313" key="27">
    <source>
        <dbReference type="Proteomes" id="UP000518266"/>
    </source>
</evidence>
<dbReference type="GO" id="GO:0007043">
    <property type="term" value="P:cell-cell junction assembly"/>
    <property type="evidence" value="ECO:0007669"/>
    <property type="project" value="TreeGrafter"/>
</dbReference>
<evidence type="ECO:0000256" key="24">
    <source>
        <dbReference type="SAM" id="SignalP"/>
    </source>
</evidence>
<reference evidence="26 27" key="1">
    <citation type="submission" date="2020-03" db="EMBL/GenBank/DDBJ databases">
        <title>Dissostichus mawsoni Genome sequencing and assembly.</title>
        <authorList>
            <person name="Park H."/>
        </authorList>
    </citation>
    <scope>NUCLEOTIDE SEQUENCE [LARGE SCALE GENOMIC DNA]</scope>
    <source>
        <strain evidence="26">DM0001</strain>
        <tissue evidence="26">Muscle</tissue>
    </source>
</reference>
<dbReference type="EMBL" id="JAAKFY010000007">
    <property type="protein sequence ID" value="KAF3854725.1"/>
    <property type="molecule type" value="Genomic_DNA"/>
</dbReference>
<dbReference type="InterPro" id="IPR000233">
    <property type="entry name" value="Cadherin_Y-type_LIR"/>
</dbReference>
<feature type="domain" description="Cadherin" evidence="25">
    <location>
        <begin position="288"/>
        <end position="410"/>
    </location>
</feature>
<evidence type="ECO:0000256" key="11">
    <source>
        <dbReference type="ARBA" id="ARBA00022737"/>
    </source>
</evidence>
<dbReference type="GO" id="GO:0044331">
    <property type="term" value="P:cell-cell adhesion mediated by cadherin"/>
    <property type="evidence" value="ECO:0007669"/>
    <property type="project" value="TreeGrafter"/>
</dbReference>
<evidence type="ECO:0000256" key="21">
    <source>
        <dbReference type="PROSITE-ProRule" id="PRU00043"/>
    </source>
</evidence>
<evidence type="ECO:0000256" key="19">
    <source>
        <dbReference type="ARBA" id="ARBA00023180"/>
    </source>
</evidence>
<dbReference type="GO" id="GO:0007498">
    <property type="term" value="P:mesoderm development"/>
    <property type="evidence" value="ECO:0007669"/>
    <property type="project" value="UniProtKB-ARBA"/>
</dbReference>
<evidence type="ECO:0000256" key="8">
    <source>
        <dbReference type="ARBA" id="ARBA00022692"/>
    </source>
</evidence>
<evidence type="ECO:0000256" key="16">
    <source>
        <dbReference type="ARBA" id="ARBA00022989"/>
    </source>
</evidence>
<protein>
    <recommendedName>
        <fullName evidence="20">Cadherin-1</fullName>
    </recommendedName>
</protein>
<evidence type="ECO:0000256" key="13">
    <source>
        <dbReference type="ARBA" id="ARBA00022837"/>
    </source>
</evidence>
<dbReference type="GO" id="GO:0005509">
    <property type="term" value="F:calcium ion binding"/>
    <property type="evidence" value="ECO:0007669"/>
    <property type="project" value="UniProtKB-UniRule"/>
</dbReference>
<accession>A0A7J5YYV1</accession>
<dbReference type="InterPro" id="IPR015919">
    <property type="entry name" value="Cadherin-like_sf"/>
</dbReference>
<dbReference type="GO" id="GO:0045296">
    <property type="term" value="F:cadherin binding"/>
    <property type="evidence" value="ECO:0007669"/>
    <property type="project" value="TreeGrafter"/>
</dbReference>
<dbReference type="PANTHER" id="PTHR24027">
    <property type="entry name" value="CADHERIN-23"/>
    <property type="match status" value="1"/>
</dbReference>
<dbReference type="GO" id="GO:0007398">
    <property type="term" value="P:ectoderm development"/>
    <property type="evidence" value="ECO:0007669"/>
    <property type="project" value="UniProtKB-ARBA"/>
</dbReference>
<dbReference type="GO" id="GO:0005794">
    <property type="term" value="C:Golgi apparatus"/>
    <property type="evidence" value="ECO:0007669"/>
    <property type="project" value="UniProtKB-SubCell"/>
</dbReference>
<evidence type="ECO:0000256" key="6">
    <source>
        <dbReference type="ARBA" id="ARBA00022475"/>
    </source>
</evidence>
<dbReference type="FunFam" id="2.60.40.60:FF:000022">
    <property type="entry name" value="Cadherin 2"/>
    <property type="match status" value="1"/>
</dbReference>
<dbReference type="GO" id="GO:0001764">
    <property type="term" value="P:neuron migration"/>
    <property type="evidence" value="ECO:0007669"/>
    <property type="project" value="UniProtKB-ARBA"/>
</dbReference>
<keyword evidence="9" id="KW-0479">Metal-binding</keyword>
<comment type="subcellular location">
    <subcellularLocation>
        <location evidence="4">Cell junction</location>
        <location evidence="4">Adherens junction</location>
    </subcellularLocation>
    <subcellularLocation>
        <location evidence="2 22">Cell membrane</location>
        <topology evidence="2 22">Single-pass type I membrane protein</topology>
    </subcellularLocation>
    <subcellularLocation>
        <location evidence="3">Cytoplasm</location>
    </subcellularLocation>
    <subcellularLocation>
        <location evidence="1">Endosome</location>
    </subcellularLocation>
    <subcellularLocation>
        <location evidence="5">Golgi apparatus</location>
        <location evidence="5">trans-Golgi network</location>
    </subcellularLocation>
</comment>
<dbReference type="GO" id="GO:0008013">
    <property type="term" value="F:beta-catenin binding"/>
    <property type="evidence" value="ECO:0007669"/>
    <property type="project" value="TreeGrafter"/>
</dbReference>
<dbReference type="PRINTS" id="PR00205">
    <property type="entry name" value="CADHERIN"/>
</dbReference>
<evidence type="ECO:0000256" key="20">
    <source>
        <dbReference type="ARBA" id="ARBA00023893"/>
    </source>
</evidence>
<dbReference type="GO" id="GO:0001841">
    <property type="term" value="P:neural tube formation"/>
    <property type="evidence" value="ECO:0007669"/>
    <property type="project" value="UniProtKB-ARBA"/>
</dbReference>
<dbReference type="GO" id="GO:0034332">
    <property type="term" value="P:adherens junction organization"/>
    <property type="evidence" value="ECO:0007669"/>
    <property type="project" value="UniProtKB-ARBA"/>
</dbReference>
<dbReference type="GO" id="GO:0007156">
    <property type="term" value="P:homophilic cell adhesion via plasma membrane adhesion molecules"/>
    <property type="evidence" value="ECO:0007669"/>
    <property type="project" value="InterPro"/>
</dbReference>
<dbReference type="OrthoDB" id="6079678at2759"/>
<dbReference type="GO" id="GO:0030010">
    <property type="term" value="P:establishment of cell polarity"/>
    <property type="evidence" value="ECO:0007669"/>
    <property type="project" value="UniProtKB-ARBA"/>
</dbReference>
<evidence type="ECO:0000259" key="25">
    <source>
        <dbReference type="PROSITE" id="PS50268"/>
    </source>
</evidence>
<proteinExistence type="predicted"/>
<dbReference type="CDD" id="cd11304">
    <property type="entry name" value="Cadherin_repeat"/>
    <property type="match status" value="3"/>
</dbReference>